<dbReference type="Proteomes" id="UP000010808">
    <property type="component" value="Chromosome"/>
</dbReference>
<comment type="catalytic activity">
    <reaction evidence="3">
        <text>L-glutaminyl-[protein] + H2O = L-glutamyl-[protein] + NH4(+)</text>
        <dbReference type="Rhea" id="RHEA:16441"/>
        <dbReference type="Rhea" id="RHEA-COMP:10207"/>
        <dbReference type="Rhea" id="RHEA-COMP:10208"/>
        <dbReference type="ChEBI" id="CHEBI:15377"/>
        <dbReference type="ChEBI" id="CHEBI:28938"/>
        <dbReference type="ChEBI" id="CHEBI:29973"/>
        <dbReference type="ChEBI" id="CHEBI:30011"/>
        <dbReference type="EC" id="3.5.1.44"/>
    </reaction>
</comment>
<dbReference type="Pfam" id="PF03975">
    <property type="entry name" value="CheD"/>
    <property type="match status" value="1"/>
</dbReference>
<evidence type="ECO:0000313" key="5">
    <source>
        <dbReference type="Proteomes" id="UP000010808"/>
    </source>
</evidence>
<accession>L0R9F1</accession>
<comment type="function">
    <text evidence="3">Probably deamidates glutamine residues to glutamate on methyl-accepting chemotaxis receptors (MCPs), playing an important role in chemotaxis.</text>
</comment>
<dbReference type="InterPro" id="IPR038592">
    <property type="entry name" value="CheD-like_sf"/>
</dbReference>
<dbReference type="SUPFAM" id="SSF64438">
    <property type="entry name" value="CNF1/YfiH-like putative cysteine hydrolases"/>
    <property type="match status" value="1"/>
</dbReference>
<proteinExistence type="inferred from homology"/>
<dbReference type="AlphaFoldDB" id="L0R9F1"/>
<dbReference type="PROSITE" id="PS51257">
    <property type="entry name" value="PROKAR_LIPOPROTEIN"/>
    <property type="match status" value="1"/>
</dbReference>
<reference evidence="4 5" key="1">
    <citation type="submission" date="2012-10" db="EMBL/GenBank/DDBJ databases">
        <authorList>
            <person name="Genoscope - CEA"/>
        </authorList>
    </citation>
    <scope>NUCLEOTIDE SEQUENCE [LARGE SCALE GENOMIC DNA]</scope>
    <source>
        <strain evidence="5">AM13 / DSM 14728</strain>
    </source>
</reference>
<evidence type="ECO:0000256" key="2">
    <source>
        <dbReference type="ARBA" id="ARBA00022801"/>
    </source>
</evidence>
<dbReference type="HOGENOM" id="CLU_087854_1_0_7"/>
<dbReference type="PANTHER" id="PTHR35147:SF1">
    <property type="entry name" value="CHEMORECEPTOR GLUTAMINE DEAMIDASE CHED-RELATED"/>
    <property type="match status" value="1"/>
</dbReference>
<evidence type="ECO:0000256" key="1">
    <source>
        <dbReference type="ARBA" id="ARBA00022500"/>
    </source>
</evidence>
<dbReference type="InterPro" id="IPR011324">
    <property type="entry name" value="Cytotoxic_necrot_fac-like_cat"/>
</dbReference>
<keyword evidence="4" id="KW-0675">Receptor</keyword>
<dbReference type="EC" id="3.5.1.44" evidence="3"/>
<organism evidence="4 5">
    <name type="scientific">Maridesulfovibrio hydrothermalis AM13 = DSM 14728</name>
    <dbReference type="NCBI Taxonomy" id="1121451"/>
    <lineage>
        <taxon>Bacteria</taxon>
        <taxon>Pseudomonadati</taxon>
        <taxon>Thermodesulfobacteriota</taxon>
        <taxon>Desulfovibrionia</taxon>
        <taxon>Desulfovibrionales</taxon>
        <taxon>Desulfovibrionaceae</taxon>
        <taxon>Maridesulfovibrio</taxon>
    </lineage>
</organism>
<dbReference type="CDD" id="cd16352">
    <property type="entry name" value="CheD"/>
    <property type="match status" value="1"/>
</dbReference>
<keyword evidence="1 3" id="KW-0145">Chemotaxis</keyword>
<protein>
    <recommendedName>
        <fullName evidence="3">Probable chemoreceptor glutamine deamidase CheD</fullName>
        <ecNumber evidence="3">3.5.1.44</ecNumber>
    </recommendedName>
</protein>
<comment type="similarity">
    <text evidence="3">Belongs to the CheD family.</text>
</comment>
<dbReference type="PATRIC" id="fig|1121451.3.peg.1353"/>
<dbReference type="GO" id="GO:0006935">
    <property type="term" value="P:chemotaxis"/>
    <property type="evidence" value="ECO:0007669"/>
    <property type="project" value="UniProtKB-UniRule"/>
</dbReference>
<dbReference type="HAMAP" id="MF_01440">
    <property type="entry name" value="CheD"/>
    <property type="match status" value="1"/>
</dbReference>
<keyword evidence="2 3" id="KW-0378">Hydrolase</keyword>
<evidence type="ECO:0000256" key="3">
    <source>
        <dbReference type="HAMAP-Rule" id="MF_01440"/>
    </source>
</evidence>
<keyword evidence="5" id="KW-1185">Reference proteome</keyword>
<dbReference type="RefSeq" id="WP_015335983.1">
    <property type="nucleotide sequence ID" value="NC_020055.1"/>
</dbReference>
<dbReference type="GO" id="GO:0050568">
    <property type="term" value="F:protein-glutamine glutaminase activity"/>
    <property type="evidence" value="ECO:0007669"/>
    <property type="project" value="UniProtKB-UniRule"/>
</dbReference>
<dbReference type="eggNOG" id="COG1871">
    <property type="taxonomic scope" value="Bacteria"/>
</dbReference>
<evidence type="ECO:0000313" key="4">
    <source>
        <dbReference type="EMBL" id="CCO23379.1"/>
    </source>
</evidence>
<dbReference type="InterPro" id="IPR005659">
    <property type="entry name" value="Chemorcpt_Glu_NH3ase_CheD"/>
</dbReference>
<sequence length="178" mass="19589">MPLKYSEIPRVFLHTGDAYIGVKPTIVSTVLGSCVAISMFSRRTKQGVICHAFLPFRAEAKADNERSIQICRYVDTAVDHLLMCMLRLGVKKNELEVKLFGGATGLTTSQVRPPSALGIGDKNISAALDCLSEKGLHPCRMDVGGSVGRKILFATHNGDIWLKRLEKQIFSNDSKRVK</sequence>
<dbReference type="PANTHER" id="PTHR35147">
    <property type="entry name" value="CHEMORECEPTOR GLUTAMINE DEAMIDASE CHED-RELATED"/>
    <property type="match status" value="1"/>
</dbReference>
<gene>
    <name evidence="3 4" type="primary">cheD</name>
    <name evidence="4" type="ORF">DESAM_21098</name>
</gene>
<dbReference type="OrthoDB" id="9807202at2"/>
<name>L0R9F1_9BACT</name>
<dbReference type="STRING" id="1121451.DESAM_21098"/>
<dbReference type="EMBL" id="FO203522">
    <property type="protein sequence ID" value="CCO23379.1"/>
    <property type="molecule type" value="Genomic_DNA"/>
</dbReference>
<dbReference type="KEGG" id="dhy:DESAM_21098"/>
<dbReference type="Gene3D" id="3.30.1330.200">
    <property type="match status" value="1"/>
</dbReference>